<gene>
    <name evidence="1" type="ORF">IAC76_08960</name>
</gene>
<sequence>MSMITRIGFQNRTTSFMDTLIRPINAQFFRQPKEWSQLQRFGDSVWNIIDGYKPVAVKGIDKATGKKITLKDDKGRKLINWVRNIKKDNFVVTDTLNFNGTKIVTAKDTNSGQVIAKEVGKSAYRGSDFFKSSFENGKVKAVYQFTDKITNGGLETMSEIFWFGRNSEGKLNKKVFEKVTDYPVQQEVKKFFAENCPELRD</sequence>
<dbReference type="AlphaFoldDB" id="A0A9D9DRR7"/>
<protein>
    <submittedName>
        <fullName evidence="1">Uncharacterized protein</fullName>
    </submittedName>
</protein>
<evidence type="ECO:0000313" key="1">
    <source>
        <dbReference type="EMBL" id="MBO8431503.1"/>
    </source>
</evidence>
<name>A0A9D9DRR7_9BACT</name>
<comment type="caution">
    <text evidence="1">The sequence shown here is derived from an EMBL/GenBank/DDBJ whole genome shotgun (WGS) entry which is preliminary data.</text>
</comment>
<dbReference type="Proteomes" id="UP000823632">
    <property type="component" value="Unassembled WGS sequence"/>
</dbReference>
<organism evidence="1 2">
    <name type="scientific">Candidatus Scatousia excrementipullorum</name>
    <dbReference type="NCBI Taxonomy" id="2840936"/>
    <lineage>
        <taxon>Bacteria</taxon>
        <taxon>Candidatus Scatousia</taxon>
    </lineage>
</organism>
<reference evidence="1" key="2">
    <citation type="journal article" date="2021" name="PeerJ">
        <title>Extensive microbial diversity within the chicken gut microbiome revealed by metagenomics and culture.</title>
        <authorList>
            <person name="Gilroy R."/>
            <person name="Ravi A."/>
            <person name="Getino M."/>
            <person name="Pursley I."/>
            <person name="Horton D.L."/>
            <person name="Alikhan N.F."/>
            <person name="Baker D."/>
            <person name="Gharbi K."/>
            <person name="Hall N."/>
            <person name="Watson M."/>
            <person name="Adriaenssens E.M."/>
            <person name="Foster-Nyarko E."/>
            <person name="Jarju S."/>
            <person name="Secka A."/>
            <person name="Antonio M."/>
            <person name="Oren A."/>
            <person name="Chaudhuri R.R."/>
            <person name="La Ragione R."/>
            <person name="Hildebrand F."/>
            <person name="Pallen M.J."/>
        </authorList>
    </citation>
    <scope>NUCLEOTIDE SEQUENCE</scope>
    <source>
        <strain evidence="1">10192</strain>
    </source>
</reference>
<proteinExistence type="predicted"/>
<reference evidence="1" key="1">
    <citation type="submission" date="2020-10" db="EMBL/GenBank/DDBJ databases">
        <authorList>
            <person name="Gilroy R."/>
        </authorList>
    </citation>
    <scope>NUCLEOTIDE SEQUENCE</scope>
    <source>
        <strain evidence="1">10192</strain>
    </source>
</reference>
<dbReference type="EMBL" id="JADIND010000200">
    <property type="protein sequence ID" value="MBO8431503.1"/>
    <property type="molecule type" value="Genomic_DNA"/>
</dbReference>
<evidence type="ECO:0000313" key="2">
    <source>
        <dbReference type="Proteomes" id="UP000823632"/>
    </source>
</evidence>
<accession>A0A9D9DRR7</accession>